<proteinExistence type="predicted"/>
<evidence type="ECO:0000313" key="2">
    <source>
        <dbReference type="Proteomes" id="UP000276133"/>
    </source>
</evidence>
<name>A0A3M7QIJ5_BRAPC</name>
<gene>
    <name evidence="1" type="ORF">BpHYR1_027706</name>
</gene>
<reference evidence="1 2" key="1">
    <citation type="journal article" date="2018" name="Sci. Rep.">
        <title>Genomic signatures of local adaptation to the degree of environmental predictability in rotifers.</title>
        <authorList>
            <person name="Franch-Gras L."/>
            <person name="Hahn C."/>
            <person name="Garcia-Roger E.M."/>
            <person name="Carmona M.J."/>
            <person name="Serra M."/>
            <person name="Gomez A."/>
        </authorList>
    </citation>
    <scope>NUCLEOTIDE SEQUENCE [LARGE SCALE GENOMIC DNA]</scope>
    <source>
        <strain evidence="1">HYR1</strain>
    </source>
</reference>
<keyword evidence="2" id="KW-1185">Reference proteome</keyword>
<dbReference type="EMBL" id="REGN01006050">
    <property type="protein sequence ID" value="RNA11072.1"/>
    <property type="molecule type" value="Genomic_DNA"/>
</dbReference>
<accession>A0A3M7QIJ5</accession>
<dbReference type="Proteomes" id="UP000276133">
    <property type="component" value="Unassembled WGS sequence"/>
</dbReference>
<comment type="caution">
    <text evidence="1">The sequence shown here is derived from an EMBL/GenBank/DDBJ whole genome shotgun (WGS) entry which is preliminary data.</text>
</comment>
<sequence>MSERMRYKNIIKELFSSSCIEEWDSASRSNEKQYKAIIGSILLNIKSDTGQLTLSY</sequence>
<organism evidence="1 2">
    <name type="scientific">Brachionus plicatilis</name>
    <name type="common">Marine rotifer</name>
    <name type="synonym">Brachionus muelleri</name>
    <dbReference type="NCBI Taxonomy" id="10195"/>
    <lineage>
        <taxon>Eukaryota</taxon>
        <taxon>Metazoa</taxon>
        <taxon>Spiralia</taxon>
        <taxon>Gnathifera</taxon>
        <taxon>Rotifera</taxon>
        <taxon>Eurotatoria</taxon>
        <taxon>Monogononta</taxon>
        <taxon>Pseudotrocha</taxon>
        <taxon>Ploima</taxon>
        <taxon>Brachionidae</taxon>
        <taxon>Brachionus</taxon>
    </lineage>
</organism>
<evidence type="ECO:0000313" key="1">
    <source>
        <dbReference type="EMBL" id="RNA11072.1"/>
    </source>
</evidence>
<dbReference type="AlphaFoldDB" id="A0A3M7QIJ5"/>
<protein>
    <submittedName>
        <fullName evidence="1">Uncharacterized protein</fullName>
    </submittedName>
</protein>